<keyword evidence="5 6" id="KW-0472">Membrane</keyword>
<feature type="transmembrane region" description="Helical" evidence="6">
    <location>
        <begin position="78"/>
        <end position="99"/>
    </location>
</feature>
<keyword evidence="4 6" id="KW-1133">Transmembrane helix</keyword>
<dbReference type="Proteomes" id="UP000515121">
    <property type="component" value="Unplaced"/>
</dbReference>
<sequence>MIEIGGGVPAAETSQGGSMTCGGVAYGFSDAQTSYKEAKESATSMQKLLMAVLPCIVLRRVEVAGGIKANSLAILTDVARLLSDVAAFTIPLFSFWAFGWKANPRQSYGSFRIEILGAFVSIQLIWLLNDILVYEAIA</sequence>
<dbReference type="Pfam" id="PF01545">
    <property type="entry name" value="Cation_efflux"/>
    <property type="match status" value="1"/>
</dbReference>
<dbReference type="SUPFAM" id="SSF161111">
    <property type="entry name" value="Cation efflux protein transmembrane domain-like"/>
    <property type="match status" value="1"/>
</dbReference>
<evidence type="ECO:0000256" key="5">
    <source>
        <dbReference type="ARBA" id="ARBA00023136"/>
    </source>
</evidence>
<dbReference type="PANTHER" id="PTHR11562">
    <property type="entry name" value="CATION EFFLUX PROTEIN/ ZINC TRANSPORTER"/>
    <property type="match status" value="1"/>
</dbReference>
<keyword evidence="3" id="KW-0862">Zinc</keyword>
<dbReference type="GO" id="GO:0005385">
    <property type="term" value="F:zinc ion transmembrane transporter activity"/>
    <property type="evidence" value="ECO:0007669"/>
    <property type="project" value="TreeGrafter"/>
</dbReference>
<evidence type="ECO:0000256" key="6">
    <source>
        <dbReference type="SAM" id="Phobius"/>
    </source>
</evidence>
<comment type="subcellular location">
    <subcellularLocation>
        <location evidence="1">Membrane</location>
        <topology evidence="1">Multi-pass membrane protein</topology>
    </subcellularLocation>
</comment>
<name>A0A6P6A8C8_DURZI</name>
<keyword evidence="2 6" id="KW-0812">Transmembrane</keyword>
<feature type="transmembrane region" description="Helical" evidence="6">
    <location>
        <begin position="111"/>
        <end position="128"/>
    </location>
</feature>
<evidence type="ECO:0000259" key="7">
    <source>
        <dbReference type="Pfam" id="PF01545"/>
    </source>
</evidence>
<dbReference type="InterPro" id="IPR050681">
    <property type="entry name" value="CDF/SLC30A"/>
</dbReference>
<dbReference type="NCBIfam" id="TIGR01297">
    <property type="entry name" value="CDF"/>
    <property type="match status" value="1"/>
</dbReference>
<evidence type="ECO:0000256" key="1">
    <source>
        <dbReference type="ARBA" id="ARBA00004141"/>
    </source>
</evidence>
<keyword evidence="8" id="KW-1185">Reference proteome</keyword>
<dbReference type="GeneID" id="111307340"/>
<dbReference type="AlphaFoldDB" id="A0A6P6A8C8"/>
<protein>
    <submittedName>
        <fullName evidence="9">Metal tolerance protein A2-like</fullName>
    </submittedName>
</protein>
<dbReference type="GO" id="GO:0005773">
    <property type="term" value="C:vacuole"/>
    <property type="evidence" value="ECO:0007669"/>
    <property type="project" value="TreeGrafter"/>
</dbReference>
<evidence type="ECO:0000256" key="3">
    <source>
        <dbReference type="ARBA" id="ARBA00022906"/>
    </source>
</evidence>
<evidence type="ECO:0000313" key="9">
    <source>
        <dbReference type="RefSeq" id="XP_022761082.1"/>
    </source>
</evidence>
<evidence type="ECO:0000256" key="4">
    <source>
        <dbReference type="ARBA" id="ARBA00022989"/>
    </source>
</evidence>
<dbReference type="OrthoDB" id="9944568at2759"/>
<dbReference type="InterPro" id="IPR027469">
    <property type="entry name" value="Cation_efflux_TMD_sf"/>
</dbReference>
<dbReference type="RefSeq" id="XP_022761082.1">
    <property type="nucleotide sequence ID" value="XM_022905347.1"/>
</dbReference>
<dbReference type="InterPro" id="IPR002524">
    <property type="entry name" value="Cation_efflux"/>
</dbReference>
<keyword evidence="3" id="KW-0406">Ion transport</keyword>
<gene>
    <name evidence="9" type="primary">LOC111307340</name>
</gene>
<keyword evidence="3" id="KW-0864">Zinc transport</keyword>
<dbReference type="Gene3D" id="1.20.1510.10">
    <property type="entry name" value="Cation efflux protein transmembrane domain"/>
    <property type="match status" value="1"/>
</dbReference>
<dbReference type="InterPro" id="IPR058533">
    <property type="entry name" value="Cation_efflux_TM"/>
</dbReference>
<reference evidence="9" key="1">
    <citation type="submission" date="2025-08" db="UniProtKB">
        <authorList>
            <consortium name="RefSeq"/>
        </authorList>
    </citation>
    <scope>IDENTIFICATION</scope>
    <source>
        <tissue evidence="9">Fruit stalk</tissue>
    </source>
</reference>
<keyword evidence="3" id="KW-0813">Transport</keyword>
<feature type="domain" description="Cation efflux protein transmembrane" evidence="7">
    <location>
        <begin position="49"/>
        <end position="137"/>
    </location>
</feature>
<dbReference type="GO" id="GO:0005886">
    <property type="term" value="C:plasma membrane"/>
    <property type="evidence" value="ECO:0007669"/>
    <property type="project" value="TreeGrafter"/>
</dbReference>
<evidence type="ECO:0000313" key="8">
    <source>
        <dbReference type="Proteomes" id="UP000515121"/>
    </source>
</evidence>
<evidence type="ECO:0000256" key="2">
    <source>
        <dbReference type="ARBA" id="ARBA00022692"/>
    </source>
</evidence>
<dbReference type="PANTHER" id="PTHR11562:SF100">
    <property type="entry name" value="METAL TOLERANCE PROTEIN A2"/>
    <property type="match status" value="1"/>
</dbReference>
<dbReference type="KEGG" id="dzi:111307340"/>
<accession>A0A6P6A8C8</accession>
<proteinExistence type="predicted"/>
<organism evidence="8 9">
    <name type="scientific">Durio zibethinus</name>
    <name type="common">Durian</name>
    <dbReference type="NCBI Taxonomy" id="66656"/>
    <lineage>
        <taxon>Eukaryota</taxon>
        <taxon>Viridiplantae</taxon>
        <taxon>Streptophyta</taxon>
        <taxon>Embryophyta</taxon>
        <taxon>Tracheophyta</taxon>
        <taxon>Spermatophyta</taxon>
        <taxon>Magnoliopsida</taxon>
        <taxon>eudicotyledons</taxon>
        <taxon>Gunneridae</taxon>
        <taxon>Pentapetalae</taxon>
        <taxon>rosids</taxon>
        <taxon>malvids</taxon>
        <taxon>Malvales</taxon>
        <taxon>Malvaceae</taxon>
        <taxon>Helicteroideae</taxon>
        <taxon>Durio</taxon>
    </lineage>
</organism>